<proteinExistence type="predicted"/>
<evidence type="ECO:0000256" key="1">
    <source>
        <dbReference type="SAM" id="MobiDB-lite"/>
    </source>
</evidence>
<dbReference type="AlphaFoldDB" id="A0A819ZS26"/>
<sequence>MGIVKVHSANQHQRSSYRRRNLRKTASVNVIRINHNPSRIMHSVSPTNHTEQEITNDSSDNEIIVLTPTSDRRLVWSKVSLNLLFLQIFEEVRLRPPPAQHPLLPPALQQQRQLAATTTTSTSTTTTTTTSTTTSATTTTTTTTPMPPCTPLSVGSSSNLLSATSGGSSYTCYAYAWTPLTTGTVTLTFSLQHNPAYWFLDDVSVYNGGTQMLTNGGFESGSFSPGWTKAAPTGCGSGTTGYISSTYHRTGSYGYADGCNSHTDQLSQSFVVTAGQSYIISFWLKSGGTGSGISISVDIS</sequence>
<dbReference type="EMBL" id="CAJOAZ010007951">
    <property type="protein sequence ID" value="CAF4174112.1"/>
    <property type="molecule type" value="Genomic_DNA"/>
</dbReference>
<organism evidence="2 3">
    <name type="scientific">Adineta steineri</name>
    <dbReference type="NCBI Taxonomy" id="433720"/>
    <lineage>
        <taxon>Eukaryota</taxon>
        <taxon>Metazoa</taxon>
        <taxon>Spiralia</taxon>
        <taxon>Gnathifera</taxon>
        <taxon>Rotifera</taxon>
        <taxon>Eurotatoria</taxon>
        <taxon>Bdelloidea</taxon>
        <taxon>Adinetida</taxon>
        <taxon>Adinetidae</taxon>
        <taxon>Adineta</taxon>
    </lineage>
</organism>
<accession>A0A819ZS26</accession>
<comment type="caution">
    <text evidence="2">The sequence shown here is derived from an EMBL/GenBank/DDBJ whole genome shotgun (WGS) entry which is preliminary data.</text>
</comment>
<dbReference type="Gene3D" id="2.60.120.260">
    <property type="entry name" value="Galactose-binding domain-like"/>
    <property type="match status" value="1"/>
</dbReference>
<name>A0A819ZS26_9BILA</name>
<feature type="region of interest" description="Disordered" evidence="1">
    <location>
        <begin position="1"/>
        <end position="24"/>
    </location>
</feature>
<feature type="region of interest" description="Disordered" evidence="1">
    <location>
        <begin position="110"/>
        <end position="148"/>
    </location>
</feature>
<dbReference type="Proteomes" id="UP000663844">
    <property type="component" value="Unassembled WGS sequence"/>
</dbReference>
<evidence type="ECO:0000313" key="2">
    <source>
        <dbReference type="EMBL" id="CAF4174112.1"/>
    </source>
</evidence>
<protein>
    <submittedName>
        <fullName evidence="2">Uncharacterized protein</fullName>
    </submittedName>
</protein>
<reference evidence="2" key="1">
    <citation type="submission" date="2021-02" db="EMBL/GenBank/DDBJ databases">
        <authorList>
            <person name="Nowell W R."/>
        </authorList>
    </citation>
    <scope>NUCLEOTIDE SEQUENCE</scope>
</reference>
<gene>
    <name evidence="2" type="ORF">OXD698_LOCUS39344</name>
</gene>
<feature type="compositionally biased region" description="Low complexity" evidence="1">
    <location>
        <begin position="110"/>
        <end position="144"/>
    </location>
</feature>
<evidence type="ECO:0000313" key="3">
    <source>
        <dbReference type="Proteomes" id="UP000663844"/>
    </source>
</evidence>